<evidence type="ECO:0000256" key="1">
    <source>
        <dbReference type="SAM" id="SignalP"/>
    </source>
</evidence>
<sequence>MLKKHAGAIVLSVSLTQALSGPLNFESLPLDTLFPGPWESNIKAPINKSYIEPVKVFNTEGSVLKSSVLLAGSDDRRSLILGPGDLVSLEFAENIAGRVCFEVEDYKNEPFIALAYSESPAFVGREPDATTDRIERDLPLHFSIKHNGTNCLGQQYNRGGFKYLTIYMPYDVPTRRAFWHTGMSAPKRGLRHTLNSWAGQAQKLLGFSSTADNRPEVSITALWVNCTAFPSNPNGRAYTGYFDSSSSLLNRIWYAGAWTLQLSTIDPKEGSALIDLNRRWDDNQSPTGSWYSNFTISNGTAVTTDGGKRDRMVWPGDMSIAVPGIAVSTYDMLAVRNALDTLFDHQYGDGSLPYAGPPMGTGEFSDTYHIHTLLGVYNYVLYSGDVEWLKRHWAGYTTALKISMAKVDEFGLLHVSSTADWLRPGMTGHNVEASALLYDALSKSPMLADLVGDSSNRGSWTSMQRILEHGIERLWCEDSGLFADNKGRRGCNGSEEVLPQDGNSWALLSHIINDDRNLRISRNLRERWGKYGAPAAEFPNVISPFAGSFELLGHCSAGNYDAAVELMELQWGYMLDGPAFTNSTCAEGYRVDGDVQYPAYWSAARNSHSHGWSTGPTTVLMQEILGIKLTSPLGKTWSIKPQLTKWLNYAQGGFATRLGKFEVGISLVKQSSTGLKIELIRISTPKATTGRIEWKGHIMENVRGGQEVQFWRYKDDLDGTVWNVGNEAVLKDLIADDEWIKPPIEEREPGIVDWEALERHLGRSTYRRKQ</sequence>
<dbReference type="AlphaFoldDB" id="A0A3D8T8M6"/>
<dbReference type="InterPro" id="IPR008928">
    <property type="entry name" value="6-hairpin_glycosidase_sf"/>
</dbReference>
<comment type="caution">
    <text evidence="3">The sequence shown here is derived from an EMBL/GenBank/DDBJ whole genome shotgun (WGS) entry which is preliminary data.</text>
</comment>
<organism evidence="3 4">
    <name type="scientific">Coleophoma crateriformis</name>
    <dbReference type="NCBI Taxonomy" id="565419"/>
    <lineage>
        <taxon>Eukaryota</taxon>
        <taxon>Fungi</taxon>
        <taxon>Dikarya</taxon>
        <taxon>Ascomycota</taxon>
        <taxon>Pezizomycotina</taxon>
        <taxon>Leotiomycetes</taxon>
        <taxon>Helotiales</taxon>
        <taxon>Dermateaceae</taxon>
        <taxon>Coleophoma</taxon>
    </lineage>
</organism>
<gene>
    <name evidence="3" type="ORF">BP5796_00637</name>
</gene>
<evidence type="ECO:0000313" key="3">
    <source>
        <dbReference type="EMBL" id="RDW94874.1"/>
    </source>
</evidence>
<dbReference type="Pfam" id="PF17389">
    <property type="entry name" value="Bac_rhamnosid6H"/>
    <property type="match status" value="1"/>
</dbReference>
<reference evidence="3 4" key="1">
    <citation type="journal article" date="2018" name="IMA Fungus">
        <title>IMA Genome-F 9: Draft genome sequence of Annulohypoxylon stygium, Aspergillus mulundensis, Berkeleyomyces basicola (syn. Thielaviopsis basicola), Ceratocystis smalleyi, two Cercospora beticola strains, Coleophoma cylindrospora, Fusarium fracticaudum, Phialophora cf. hyalina, and Morchella septimelata.</title>
        <authorList>
            <person name="Wingfield B.D."/>
            <person name="Bills G.F."/>
            <person name="Dong Y."/>
            <person name="Huang W."/>
            <person name="Nel W.J."/>
            <person name="Swalarsk-Parry B.S."/>
            <person name="Vaghefi N."/>
            <person name="Wilken P.M."/>
            <person name="An Z."/>
            <person name="de Beer Z.W."/>
            <person name="De Vos L."/>
            <person name="Chen L."/>
            <person name="Duong T.A."/>
            <person name="Gao Y."/>
            <person name="Hammerbacher A."/>
            <person name="Kikkert J.R."/>
            <person name="Li Y."/>
            <person name="Li H."/>
            <person name="Li K."/>
            <person name="Li Q."/>
            <person name="Liu X."/>
            <person name="Ma X."/>
            <person name="Naidoo K."/>
            <person name="Pethybridge S.J."/>
            <person name="Sun J."/>
            <person name="Steenkamp E.T."/>
            <person name="van der Nest M.A."/>
            <person name="van Wyk S."/>
            <person name="Wingfield M.J."/>
            <person name="Xiong C."/>
            <person name="Yue Q."/>
            <person name="Zhang X."/>
        </authorList>
    </citation>
    <scope>NUCLEOTIDE SEQUENCE [LARGE SCALE GENOMIC DNA]</scope>
    <source>
        <strain evidence="3 4">BP5796</strain>
    </source>
</reference>
<evidence type="ECO:0000259" key="2">
    <source>
        <dbReference type="Pfam" id="PF17389"/>
    </source>
</evidence>
<feature type="domain" description="Alpha-L-rhamnosidase six-hairpin glycosidase" evidence="2">
    <location>
        <begin position="297"/>
        <end position="485"/>
    </location>
</feature>
<dbReference type="InterPro" id="IPR012341">
    <property type="entry name" value="6hp_glycosidase-like_sf"/>
</dbReference>
<dbReference type="Gene3D" id="1.50.10.10">
    <property type="match status" value="1"/>
</dbReference>
<keyword evidence="4" id="KW-1185">Reference proteome</keyword>
<evidence type="ECO:0000313" key="4">
    <source>
        <dbReference type="Proteomes" id="UP000256328"/>
    </source>
</evidence>
<dbReference type="PANTHER" id="PTHR34987">
    <property type="entry name" value="C, PUTATIVE (AFU_ORTHOLOGUE AFUA_3G02880)-RELATED"/>
    <property type="match status" value="1"/>
</dbReference>
<proteinExistence type="predicted"/>
<dbReference type="InterPro" id="IPR035396">
    <property type="entry name" value="Bac_rhamnosid6H"/>
</dbReference>
<dbReference type="GO" id="GO:0003824">
    <property type="term" value="F:catalytic activity"/>
    <property type="evidence" value="ECO:0007669"/>
    <property type="project" value="UniProtKB-ARBA"/>
</dbReference>
<feature type="signal peptide" evidence="1">
    <location>
        <begin position="1"/>
        <end position="20"/>
    </location>
</feature>
<protein>
    <recommendedName>
        <fullName evidence="2">Alpha-L-rhamnosidase six-hairpin glycosidase domain-containing protein</fullName>
    </recommendedName>
</protein>
<accession>A0A3D8T8M6</accession>
<name>A0A3D8T8M6_9HELO</name>
<dbReference type="EMBL" id="PDLN01000001">
    <property type="protein sequence ID" value="RDW94874.1"/>
    <property type="molecule type" value="Genomic_DNA"/>
</dbReference>
<dbReference type="Gene3D" id="2.60.420.10">
    <property type="entry name" value="Maltose phosphorylase, domain 3"/>
    <property type="match status" value="1"/>
</dbReference>
<dbReference type="GO" id="GO:0005975">
    <property type="term" value="P:carbohydrate metabolic process"/>
    <property type="evidence" value="ECO:0007669"/>
    <property type="project" value="InterPro"/>
</dbReference>
<dbReference type="OrthoDB" id="10036721at2759"/>
<dbReference type="PANTHER" id="PTHR34987:SF6">
    <property type="entry name" value="ALPHA-L-RHAMNOSIDASE SIX-HAIRPIN GLYCOSIDASE DOMAIN-CONTAINING PROTEIN"/>
    <property type="match status" value="1"/>
</dbReference>
<dbReference type="Proteomes" id="UP000256328">
    <property type="component" value="Unassembled WGS sequence"/>
</dbReference>
<dbReference type="SUPFAM" id="SSF48208">
    <property type="entry name" value="Six-hairpin glycosidases"/>
    <property type="match status" value="1"/>
</dbReference>
<feature type="chain" id="PRO_5017592821" description="Alpha-L-rhamnosidase six-hairpin glycosidase domain-containing protein" evidence="1">
    <location>
        <begin position="21"/>
        <end position="770"/>
    </location>
</feature>
<keyword evidence="1" id="KW-0732">Signal</keyword>